<dbReference type="InterPro" id="IPR014030">
    <property type="entry name" value="Ketoacyl_synth_N"/>
</dbReference>
<sequence length="411" mass="44730">MNKRRVVVTGYGAISPLGENSHDIWHEIIDKSIGYEYIDLTKYNIKSKYFGLVKNIPSIAKREIDRCLGREGKLSVHAASEAIQHAFPEGNLSTYYSSDKMGVILGVGWGGSDAYVDLAEKHQKNRYAYPFSNLLTMASTPAGACAILFNLQGYQNTVVAACASGSLSIGQAYREIQRGTVDMMLAGGMESMRTPAAIWSIDVLQALSKEQHDITKASCPFSADRNGFVLSEGAAMLVLEEYESARRRDAPILGEILGYGYRCDAVGFVNLSDDISIRADTITQVIQEARISSAEIQYINAHGTSTLENDLHETLSLKHALGKMAYNIPISSTKSYTGHLIGAAGALESIICLKAIETGIMPATLNLQNVCSECDLDYLPNEHRFGLVERCLNLSAGFGGHNTALLFGKYS</sequence>
<dbReference type="PROSITE" id="PS52004">
    <property type="entry name" value="KS3_2"/>
    <property type="match status" value="1"/>
</dbReference>
<keyword evidence="3 4" id="KW-0808">Transferase</keyword>
<proteinExistence type="inferred from homology"/>
<comment type="pathway">
    <text evidence="1">Lipid metabolism; fatty acid biosynthesis.</text>
</comment>
<dbReference type="RefSeq" id="WP_092516944.1">
    <property type="nucleotide sequence ID" value="NZ_CAWRAH010000084.1"/>
</dbReference>
<dbReference type="PANTHER" id="PTHR11712">
    <property type="entry name" value="POLYKETIDE SYNTHASE-RELATED"/>
    <property type="match status" value="1"/>
</dbReference>
<dbReference type="AlphaFoldDB" id="A0A1I4YDQ4"/>
<dbReference type="InterPro" id="IPR014031">
    <property type="entry name" value="Ketoacyl_synth_C"/>
</dbReference>
<evidence type="ECO:0000313" key="6">
    <source>
        <dbReference type="EMBL" id="SFN35730.1"/>
    </source>
</evidence>
<dbReference type="OrthoDB" id="9808669at2"/>
<dbReference type="PANTHER" id="PTHR11712:SF336">
    <property type="entry name" value="3-OXOACYL-[ACYL-CARRIER-PROTEIN] SYNTHASE, MITOCHONDRIAL"/>
    <property type="match status" value="1"/>
</dbReference>
<dbReference type="STRING" id="53341.SAMN05421579_101166"/>
<dbReference type="InterPro" id="IPR020841">
    <property type="entry name" value="PKS_Beta-ketoAc_synthase_dom"/>
</dbReference>
<dbReference type="PROSITE" id="PS00606">
    <property type="entry name" value="KS3_1"/>
    <property type="match status" value="1"/>
</dbReference>
<evidence type="ECO:0000313" key="7">
    <source>
        <dbReference type="Proteomes" id="UP000199011"/>
    </source>
</evidence>
<organism evidence="6 7">
    <name type="scientific">Xenorhabdus japonica</name>
    <dbReference type="NCBI Taxonomy" id="53341"/>
    <lineage>
        <taxon>Bacteria</taxon>
        <taxon>Pseudomonadati</taxon>
        <taxon>Pseudomonadota</taxon>
        <taxon>Gammaproteobacteria</taxon>
        <taxon>Enterobacterales</taxon>
        <taxon>Morganellaceae</taxon>
        <taxon>Xenorhabdus</taxon>
    </lineage>
</organism>
<dbReference type="SUPFAM" id="SSF53901">
    <property type="entry name" value="Thiolase-like"/>
    <property type="match status" value="2"/>
</dbReference>
<dbReference type="InterPro" id="IPR016039">
    <property type="entry name" value="Thiolase-like"/>
</dbReference>
<accession>A0A1I4YDQ4</accession>
<dbReference type="Pfam" id="PF00109">
    <property type="entry name" value="ketoacyl-synt"/>
    <property type="match status" value="1"/>
</dbReference>
<evidence type="ECO:0000256" key="3">
    <source>
        <dbReference type="ARBA" id="ARBA00022679"/>
    </source>
</evidence>
<gene>
    <name evidence="6" type="ORF">SAMN05421579_101166</name>
</gene>
<dbReference type="CDD" id="cd00834">
    <property type="entry name" value="KAS_I_II"/>
    <property type="match status" value="1"/>
</dbReference>
<dbReference type="UniPathway" id="UPA00094"/>
<evidence type="ECO:0000256" key="4">
    <source>
        <dbReference type="RuleBase" id="RU003694"/>
    </source>
</evidence>
<dbReference type="Gene3D" id="3.40.47.10">
    <property type="match status" value="1"/>
</dbReference>
<evidence type="ECO:0000256" key="2">
    <source>
        <dbReference type="ARBA" id="ARBA00008467"/>
    </source>
</evidence>
<dbReference type="EMBL" id="FOVO01000001">
    <property type="protein sequence ID" value="SFN35730.1"/>
    <property type="molecule type" value="Genomic_DNA"/>
</dbReference>
<name>A0A1I4YDQ4_9GAMM</name>
<keyword evidence="7" id="KW-1185">Reference proteome</keyword>
<dbReference type="Proteomes" id="UP000199011">
    <property type="component" value="Unassembled WGS sequence"/>
</dbReference>
<feature type="domain" description="Ketosynthase family 3 (KS3)" evidence="5">
    <location>
        <begin position="3"/>
        <end position="409"/>
    </location>
</feature>
<dbReference type="GO" id="GO:0006633">
    <property type="term" value="P:fatty acid biosynthetic process"/>
    <property type="evidence" value="ECO:0007669"/>
    <property type="project" value="UniProtKB-UniPathway"/>
</dbReference>
<protein>
    <submittedName>
        <fullName evidence="6">3-oxoacyl-[acyl-carrier-protein] synthase II</fullName>
    </submittedName>
</protein>
<dbReference type="GO" id="GO:0004315">
    <property type="term" value="F:3-oxoacyl-[acyl-carrier-protein] synthase activity"/>
    <property type="evidence" value="ECO:0007669"/>
    <property type="project" value="InterPro"/>
</dbReference>
<evidence type="ECO:0000259" key="5">
    <source>
        <dbReference type="PROSITE" id="PS52004"/>
    </source>
</evidence>
<dbReference type="Pfam" id="PF02801">
    <property type="entry name" value="Ketoacyl-synt_C"/>
    <property type="match status" value="1"/>
</dbReference>
<dbReference type="InterPro" id="IPR000794">
    <property type="entry name" value="Beta-ketoacyl_synthase"/>
</dbReference>
<dbReference type="SMART" id="SM00825">
    <property type="entry name" value="PKS_KS"/>
    <property type="match status" value="1"/>
</dbReference>
<evidence type="ECO:0000256" key="1">
    <source>
        <dbReference type="ARBA" id="ARBA00005194"/>
    </source>
</evidence>
<reference evidence="7" key="1">
    <citation type="submission" date="2016-10" db="EMBL/GenBank/DDBJ databases">
        <authorList>
            <person name="Varghese N."/>
            <person name="Submissions S."/>
        </authorList>
    </citation>
    <scope>NUCLEOTIDE SEQUENCE [LARGE SCALE GENOMIC DNA]</scope>
    <source>
        <strain evidence="7">DSM 16522</strain>
    </source>
</reference>
<comment type="similarity">
    <text evidence="2 4">Belongs to the thiolase-like superfamily. Beta-ketoacyl-ACP synthases family.</text>
</comment>
<dbReference type="InterPro" id="IPR018201">
    <property type="entry name" value="Ketoacyl_synth_AS"/>
</dbReference>